<dbReference type="AlphaFoldDB" id="A0A448WAS5"/>
<organism evidence="1 2">
    <name type="scientific">Protopolystoma xenopodis</name>
    <dbReference type="NCBI Taxonomy" id="117903"/>
    <lineage>
        <taxon>Eukaryota</taxon>
        <taxon>Metazoa</taxon>
        <taxon>Spiralia</taxon>
        <taxon>Lophotrochozoa</taxon>
        <taxon>Platyhelminthes</taxon>
        <taxon>Monogenea</taxon>
        <taxon>Polyopisthocotylea</taxon>
        <taxon>Polystomatidea</taxon>
        <taxon>Polystomatidae</taxon>
        <taxon>Protopolystoma</taxon>
    </lineage>
</organism>
<evidence type="ECO:0000313" key="2">
    <source>
        <dbReference type="Proteomes" id="UP000784294"/>
    </source>
</evidence>
<dbReference type="Proteomes" id="UP000784294">
    <property type="component" value="Unassembled WGS sequence"/>
</dbReference>
<reference evidence="1" key="1">
    <citation type="submission" date="2018-11" db="EMBL/GenBank/DDBJ databases">
        <authorList>
            <consortium name="Pathogen Informatics"/>
        </authorList>
    </citation>
    <scope>NUCLEOTIDE SEQUENCE</scope>
</reference>
<sequence length="261" mass="27822">MPDPVCFNEDRGFLTSPDPYLPSSTALPSLQIPSVCKRSYNLLLSNPTASRGFGLPSGEQMIRLYVFSAFSSHTALSEEAEEQASTESWESARHQTNFIPSKVQVGSLSPGADSQNLAAAGSEELREDVCFVETESSVPDERSSRGGSYLAEKVSKPLSCAGQPRVVQKPLAMLWSPILYRITANRAADRDGLYATPDMSPTWATAGCRRTSIGANSTGNGVVTNGSKSSSAITADSVAHAKRLQADEFAGYETQSSLVSA</sequence>
<keyword evidence="2" id="KW-1185">Reference proteome</keyword>
<name>A0A448WAS5_9PLAT</name>
<protein>
    <submittedName>
        <fullName evidence="1">Uncharacterized protein</fullName>
    </submittedName>
</protein>
<dbReference type="EMBL" id="CAAALY010001234">
    <property type="protein sequence ID" value="VEL07196.1"/>
    <property type="molecule type" value="Genomic_DNA"/>
</dbReference>
<evidence type="ECO:0000313" key="1">
    <source>
        <dbReference type="EMBL" id="VEL07196.1"/>
    </source>
</evidence>
<comment type="caution">
    <text evidence="1">The sequence shown here is derived from an EMBL/GenBank/DDBJ whole genome shotgun (WGS) entry which is preliminary data.</text>
</comment>
<gene>
    <name evidence="1" type="ORF">PXEA_LOCUS636</name>
</gene>
<accession>A0A448WAS5</accession>
<proteinExistence type="predicted"/>